<protein>
    <recommendedName>
        <fullName evidence="1">DUF4130 domain-containing protein</fullName>
    </recommendedName>
</protein>
<sequence length="97" mass="11412">MGAVYNQREWFITNLDLPGHLLYEENETLYQQLWKQYFASTAIQDRVNPRLQRQFMPARYSINAKESTPPGCGLFLIIQFGRHGLYENGCDESLFYV</sequence>
<dbReference type="InterPro" id="IPR025404">
    <property type="entry name" value="DUF4130"/>
</dbReference>
<evidence type="ECO:0000313" key="3">
    <source>
        <dbReference type="Proteomes" id="UP000222564"/>
    </source>
</evidence>
<dbReference type="AlphaFoldDB" id="A0A2C6MIM6"/>
<name>A0A2C6MIM6_9FIRM</name>
<accession>A0A2C6MIM6</accession>
<evidence type="ECO:0000313" key="2">
    <source>
        <dbReference type="EMBL" id="PHJ39664.1"/>
    </source>
</evidence>
<reference evidence="2 3" key="1">
    <citation type="submission" date="2013-09" db="EMBL/GenBank/DDBJ databases">
        <title>Biodegradation of hydrocarbons in the deep terrestrial subsurface : characterization of a microbial consortium composed of two Desulfotomaculum species originating from a deep geological formation.</title>
        <authorList>
            <person name="Aullo T."/>
            <person name="Berlendis S."/>
            <person name="Lascourreges J.-F."/>
            <person name="Dessort D."/>
            <person name="Saint-Laurent S."/>
            <person name="Schraauwers B."/>
            <person name="Mas J."/>
            <person name="Magot M."/>
            <person name="Ranchou-Peyruse A."/>
        </authorList>
    </citation>
    <scope>NUCLEOTIDE SEQUENCE [LARGE SCALE GENOMIC DNA]</scope>
    <source>
        <strain evidence="2 3">Bs107</strain>
    </source>
</reference>
<dbReference type="EMBL" id="AWQQ01000017">
    <property type="protein sequence ID" value="PHJ39664.1"/>
    <property type="molecule type" value="Genomic_DNA"/>
</dbReference>
<dbReference type="Pfam" id="PF13566">
    <property type="entry name" value="DUF4130"/>
    <property type="match status" value="1"/>
</dbReference>
<feature type="domain" description="DUF4130" evidence="1">
    <location>
        <begin position="5"/>
        <end position="63"/>
    </location>
</feature>
<keyword evidence="3" id="KW-1185">Reference proteome</keyword>
<evidence type="ECO:0000259" key="1">
    <source>
        <dbReference type="Pfam" id="PF13566"/>
    </source>
</evidence>
<gene>
    <name evidence="2" type="ORF">P378_02510</name>
</gene>
<proteinExistence type="predicted"/>
<dbReference type="Proteomes" id="UP000222564">
    <property type="component" value="Unassembled WGS sequence"/>
</dbReference>
<comment type="caution">
    <text evidence="2">The sequence shown here is derived from an EMBL/GenBank/DDBJ whole genome shotgun (WGS) entry which is preliminary data.</text>
</comment>
<organism evidence="2 3">
    <name type="scientific">Desulforamulus profundi</name>
    <dbReference type="NCBI Taxonomy" id="1383067"/>
    <lineage>
        <taxon>Bacteria</taxon>
        <taxon>Bacillati</taxon>
        <taxon>Bacillota</taxon>
        <taxon>Clostridia</taxon>
        <taxon>Eubacteriales</taxon>
        <taxon>Peptococcaceae</taxon>
        <taxon>Desulforamulus</taxon>
    </lineage>
</organism>